<evidence type="ECO:0000313" key="3">
    <source>
        <dbReference type="Proteomes" id="UP000289738"/>
    </source>
</evidence>
<evidence type="ECO:0008006" key="4">
    <source>
        <dbReference type="Google" id="ProtNLM"/>
    </source>
</evidence>
<evidence type="ECO:0000313" key="2">
    <source>
        <dbReference type="EMBL" id="RYQ98773.1"/>
    </source>
</evidence>
<protein>
    <recommendedName>
        <fullName evidence="4">Aminotransferase-like plant mobile domain-containing protein</fullName>
    </recommendedName>
</protein>
<name>A0A444YA23_ARAHY</name>
<sequence>MGMEMGMGKEKVECLDQFGVAPRKTECRESFIKLTWFRGLKDHLVLADDIHIQRYVKCQIILLFGTVMFGDKSGQRCTGSFCRCSRNWKCADQPYRFPSLAHFRRALDDLQEGHGVPHQEWDLVEAYGEVLTGPKNQDWSGTHSFWVMHWTNRYSHVLVEHLVPSQHPLDIYMHWYRGTYGAHLHLSDLVLQENQEGNPVHNQVKQQDQPLPPPSPPQPPPPPSQTQAQQELEQFTPYISDTYSTDYFTPSIPLHQ</sequence>
<feature type="region of interest" description="Disordered" evidence="1">
    <location>
        <begin position="197"/>
        <end position="236"/>
    </location>
</feature>
<organism evidence="2 3">
    <name type="scientific">Arachis hypogaea</name>
    <name type="common">Peanut</name>
    <dbReference type="NCBI Taxonomy" id="3818"/>
    <lineage>
        <taxon>Eukaryota</taxon>
        <taxon>Viridiplantae</taxon>
        <taxon>Streptophyta</taxon>
        <taxon>Embryophyta</taxon>
        <taxon>Tracheophyta</taxon>
        <taxon>Spermatophyta</taxon>
        <taxon>Magnoliopsida</taxon>
        <taxon>eudicotyledons</taxon>
        <taxon>Gunneridae</taxon>
        <taxon>Pentapetalae</taxon>
        <taxon>rosids</taxon>
        <taxon>fabids</taxon>
        <taxon>Fabales</taxon>
        <taxon>Fabaceae</taxon>
        <taxon>Papilionoideae</taxon>
        <taxon>50 kb inversion clade</taxon>
        <taxon>dalbergioids sensu lato</taxon>
        <taxon>Dalbergieae</taxon>
        <taxon>Pterocarpus clade</taxon>
        <taxon>Arachis</taxon>
    </lineage>
</organism>
<dbReference type="Proteomes" id="UP000289738">
    <property type="component" value="Chromosome B07"/>
</dbReference>
<comment type="caution">
    <text evidence="2">The sequence shown here is derived from an EMBL/GenBank/DDBJ whole genome shotgun (WGS) entry which is preliminary data.</text>
</comment>
<feature type="compositionally biased region" description="Pro residues" evidence="1">
    <location>
        <begin position="210"/>
        <end position="224"/>
    </location>
</feature>
<reference evidence="2 3" key="1">
    <citation type="submission" date="2019-01" db="EMBL/GenBank/DDBJ databases">
        <title>Sequencing of cultivated peanut Arachis hypogaea provides insights into genome evolution and oil improvement.</title>
        <authorList>
            <person name="Chen X."/>
        </authorList>
    </citation>
    <scope>NUCLEOTIDE SEQUENCE [LARGE SCALE GENOMIC DNA]</scope>
    <source>
        <strain evidence="3">cv. Fuhuasheng</strain>
        <tissue evidence="2">Leaves</tissue>
    </source>
</reference>
<accession>A0A444YA23</accession>
<dbReference type="EMBL" id="SDMP01000017">
    <property type="protein sequence ID" value="RYQ98773.1"/>
    <property type="molecule type" value="Genomic_DNA"/>
</dbReference>
<dbReference type="AlphaFoldDB" id="A0A444YA23"/>
<gene>
    <name evidence="2" type="ORF">Ahy_B07g086553</name>
</gene>
<evidence type="ECO:0000256" key="1">
    <source>
        <dbReference type="SAM" id="MobiDB-lite"/>
    </source>
</evidence>
<proteinExistence type="predicted"/>
<keyword evidence="3" id="KW-1185">Reference proteome</keyword>